<evidence type="ECO:0000313" key="9">
    <source>
        <dbReference type="EMBL" id="MCP3427714.1"/>
    </source>
</evidence>
<dbReference type="RefSeq" id="WP_254098347.1">
    <property type="nucleotide sequence ID" value="NZ_JANATA010000002.1"/>
</dbReference>
<dbReference type="GO" id="GO:0005886">
    <property type="term" value="C:plasma membrane"/>
    <property type="evidence" value="ECO:0007669"/>
    <property type="project" value="TreeGrafter"/>
</dbReference>
<keyword evidence="2 7" id="KW-0285">Flavoprotein</keyword>
<dbReference type="CDD" id="cd02809">
    <property type="entry name" value="alpha_hydroxyacid_oxid_FMN"/>
    <property type="match status" value="1"/>
</dbReference>
<dbReference type="InterPro" id="IPR008259">
    <property type="entry name" value="FMN_hydac_DH_AS"/>
</dbReference>
<organism evidence="9 10">
    <name type="scientific">Opacimonas viscosa</name>
    <dbReference type="NCBI Taxonomy" id="2961944"/>
    <lineage>
        <taxon>Bacteria</taxon>
        <taxon>Pseudomonadati</taxon>
        <taxon>Pseudomonadota</taxon>
        <taxon>Gammaproteobacteria</taxon>
        <taxon>Alteromonadales</taxon>
        <taxon>Alteromonadaceae</taxon>
        <taxon>Opacimonas</taxon>
    </lineage>
</organism>
<evidence type="ECO:0000259" key="8">
    <source>
        <dbReference type="PROSITE" id="PS51349"/>
    </source>
</evidence>
<dbReference type="PANTHER" id="PTHR10578:SF107">
    <property type="entry name" value="2-HYDROXYACID OXIDASE 1"/>
    <property type="match status" value="1"/>
</dbReference>
<evidence type="ECO:0000256" key="3">
    <source>
        <dbReference type="ARBA" id="ARBA00022643"/>
    </source>
</evidence>
<accession>A0AA41WW83</accession>
<feature type="binding site" evidence="7">
    <location>
        <begin position="312"/>
        <end position="316"/>
    </location>
    <ligand>
        <name>FMN</name>
        <dbReference type="ChEBI" id="CHEBI:58210"/>
    </ligand>
</feature>
<dbReference type="AlphaFoldDB" id="A0AA41WW83"/>
<evidence type="ECO:0000256" key="1">
    <source>
        <dbReference type="ARBA" id="ARBA00001917"/>
    </source>
</evidence>
<dbReference type="InterPro" id="IPR012133">
    <property type="entry name" value="Alpha-hydoxy_acid_DH_FMN"/>
</dbReference>
<reference evidence="9" key="1">
    <citation type="submission" date="2022-07" db="EMBL/GenBank/DDBJ databases">
        <title>Characterization of the Novel Bacterium Alteromonas immobilis LMIT006 and Alteromonas gregis LMIT007.</title>
        <authorList>
            <person name="Lin X."/>
        </authorList>
    </citation>
    <scope>NUCLEOTIDE SEQUENCE</scope>
    <source>
        <strain evidence="9">LMIT007</strain>
    </source>
</reference>
<dbReference type="GO" id="GO:0004459">
    <property type="term" value="F:L-lactate dehydrogenase (NAD+) activity"/>
    <property type="evidence" value="ECO:0007669"/>
    <property type="project" value="TreeGrafter"/>
</dbReference>
<dbReference type="Pfam" id="PF01070">
    <property type="entry name" value="FMN_dh"/>
    <property type="match status" value="1"/>
</dbReference>
<dbReference type="PANTHER" id="PTHR10578">
    <property type="entry name" value="S -2-HYDROXY-ACID OXIDASE-RELATED"/>
    <property type="match status" value="1"/>
</dbReference>
<comment type="cofactor">
    <cofactor evidence="1">
        <name>FMN</name>
        <dbReference type="ChEBI" id="CHEBI:58210"/>
    </cofactor>
</comment>
<dbReference type="Gene3D" id="3.20.20.70">
    <property type="entry name" value="Aldolase class I"/>
    <property type="match status" value="1"/>
</dbReference>
<dbReference type="PROSITE" id="PS51349">
    <property type="entry name" value="FMN_HYDROXY_ACID_DH_2"/>
    <property type="match status" value="1"/>
</dbReference>
<feature type="binding site" evidence="7">
    <location>
        <position position="133"/>
    </location>
    <ligand>
        <name>FMN</name>
        <dbReference type="ChEBI" id="CHEBI:58210"/>
    </ligand>
</feature>
<dbReference type="InterPro" id="IPR037396">
    <property type="entry name" value="FMN_HAD"/>
</dbReference>
<feature type="binding site" evidence="7">
    <location>
        <begin position="335"/>
        <end position="336"/>
    </location>
    <ligand>
        <name>FMN</name>
        <dbReference type="ChEBI" id="CHEBI:58210"/>
    </ligand>
</feature>
<name>A0AA41WW83_9ALTE</name>
<dbReference type="InterPro" id="IPR013785">
    <property type="entry name" value="Aldolase_TIM"/>
</dbReference>
<evidence type="ECO:0000313" key="10">
    <source>
        <dbReference type="Proteomes" id="UP001165413"/>
    </source>
</evidence>
<protein>
    <submittedName>
        <fullName evidence="9">Alpha-hydroxy-acid oxidizing protein</fullName>
    </submittedName>
</protein>
<feature type="active site" description="Proton acceptor" evidence="6">
    <location>
        <position position="281"/>
    </location>
</feature>
<feature type="binding site" evidence="7">
    <location>
        <position position="281"/>
    </location>
    <ligand>
        <name>glyoxylate</name>
        <dbReference type="ChEBI" id="CHEBI:36655"/>
    </ligand>
</feature>
<feature type="binding site" evidence="7">
    <location>
        <position position="284"/>
    </location>
    <ligand>
        <name>glyoxylate</name>
        <dbReference type="ChEBI" id="CHEBI:36655"/>
    </ligand>
</feature>
<keyword evidence="4" id="KW-0560">Oxidoreductase</keyword>
<keyword evidence="10" id="KW-1185">Reference proteome</keyword>
<dbReference type="InterPro" id="IPR000262">
    <property type="entry name" value="FMN-dep_DH"/>
</dbReference>
<evidence type="ECO:0000256" key="7">
    <source>
        <dbReference type="PIRSR" id="PIRSR000138-2"/>
    </source>
</evidence>
<evidence type="ECO:0000256" key="4">
    <source>
        <dbReference type="ARBA" id="ARBA00023002"/>
    </source>
</evidence>
<feature type="binding site" evidence="7">
    <location>
        <begin position="83"/>
        <end position="85"/>
    </location>
    <ligand>
        <name>FMN</name>
        <dbReference type="ChEBI" id="CHEBI:58210"/>
    </ligand>
</feature>
<feature type="binding site" evidence="7">
    <location>
        <position position="170"/>
    </location>
    <ligand>
        <name>glyoxylate</name>
        <dbReference type="ChEBI" id="CHEBI:36655"/>
    </ligand>
</feature>
<comment type="similarity">
    <text evidence="5">Belongs to the FMN-dependent alpha-hydroxy acid dehydrogenase family.</text>
</comment>
<feature type="binding site" evidence="7">
    <location>
        <position position="279"/>
    </location>
    <ligand>
        <name>FMN</name>
        <dbReference type="ChEBI" id="CHEBI:58210"/>
    </ligand>
</feature>
<feature type="domain" description="FMN hydroxy acid dehydrogenase" evidence="8">
    <location>
        <begin position="4"/>
        <end position="382"/>
    </location>
</feature>
<evidence type="ECO:0000256" key="2">
    <source>
        <dbReference type="ARBA" id="ARBA00022630"/>
    </source>
</evidence>
<feature type="binding site" evidence="7">
    <location>
        <position position="112"/>
    </location>
    <ligand>
        <name>FMN</name>
        <dbReference type="ChEBI" id="CHEBI:58210"/>
    </ligand>
</feature>
<dbReference type="PIRSF" id="PIRSF000138">
    <property type="entry name" value="Al-hdrx_acd_dh"/>
    <property type="match status" value="1"/>
</dbReference>
<feature type="binding site" evidence="7">
    <location>
        <position position="161"/>
    </location>
    <ligand>
        <name>FMN</name>
        <dbReference type="ChEBI" id="CHEBI:58210"/>
    </ligand>
</feature>
<feature type="binding site" evidence="7">
    <location>
        <position position="257"/>
    </location>
    <ligand>
        <name>FMN</name>
        <dbReference type="ChEBI" id="CHEBI:58210"/>
    </ligand>
</feature>
<dbReference type="PROSITE" id="PS00557">
    <property type="entry name" value="FMN_HYDROXY_ACID_DH_1"/>
    <property type="match status" value="1"/>
</dbReference>
<dbReference type="SUPFAM" id="SSF51395">
    <property type="entry name" value="FMN-linked oxidoreductases"/>
    <property type="match status" value="1"/>
</dbReference>
<dbReference type="Proteomes" id="UP001165413">
    <property type="component" value="Unassembled WGS sequence"/>
</dbReference>
<evidence type="ECO:0000256" key="5">
    <source>
        <dbReference type="ARBA" id="ARBA00024042"/>
    </source>
</evidence>
<comment type="caution">
    <text evidence="9">The sequence shown here is derived from an EMBL/GenBank/DDBJ whole genome shotgun (WGS) entry which is preliminary data.</text>
</comment>
<dbReference type="GO" id="GO:0009060">
    <property type="term" value="P:aerobic respiration"/>
    <property type="evidence" value="ECO:0007669"/>
    <property type="project" value="TreeGrafter"/>
</dbReference>
<evidence type="ECO:0000256" key="6">
    <source>
        <dbReference type="PIRSR" id="PIRSR000138-1"/>
    </source>
</evidence>
<sequence>MSDFFHPKFPDSNSLRTQAKKRMPAFAFEYLEGGCIDEIGLHRNANELQDVRLRSQLLTPSVTPDTSVELFGDTYAAPFGVAPVGLQGLMWPNAPEILAKAAAKQNIPYVLSTVSSSSLERIAEVSEGKAWFQLYNPTNDDTRADLLKRIKAAGYKNIMVTVDVPTFGYRVNDIKNGLSMPPKMNLKNIIEMLKNPAWLLATAKAGEPQMETLKPYMPPGMPADQLASFMNTTVMGPVDAEALQVLRDKWDGNLIIKGVVNAEDVAKAVAIGADGVVLSNHGARQLDCGESSIAGLQQLQGQYKDKIKLLFDSGVRSGTDVAAAMASGADFTFLGRTFVYAVAALGENGGEHAINMLLKQYIQVLSQLKCAHSRDLPKFLAK</sequence>
<gene>
    <name evidence="9" type="ORF">NLF92_02015</name>
</gene>
<feature type="binding site" evidence="7">
    <location>
        <position position="135"/>
    </location>
    <ligand>
        <name>glyoxylate</name>
        <dbReference type="ChEBI" id="CHEBI:36655"/>
    </ligand>
</feature>
<keyword evidence="3 7" id="KW-0288">FMN</keyword>
<dbReference type="GO" id="GO:0010181">
    <property type="term" value="F:FMN binding"/>
    <property type="evidence" value="ECO:0007669"/>
    <property type="project" value="InterPro"/>
</dbReference>
<proteinExistence type="inferred from homology"/>
<dbReference type="EMBL" id="JANATA010000002">
    <property type="protein sequence ID" value="MCP3427714.1"/>
    <property type="molecule type" value="Genomic_DNA"/>
</dbReference>
<feature type="binding site" evidence="7">
    <location>
        <position position="30"/>
    </location>
    <ligand>
        <name>glyoxylate</name>
        <dbReference type="ChEBI" id="CHEBI:36655"/>
    </ligand>
</feature>